<dbReference type="InterPro" id="IPR052354">
    <property type="entry name" value="Cell_Wall_Dynamics_Protein"/>
</dbReference>
<evidence type="ECO:0000313" key="2">
    <source>
        <dbReference type="EMBL" id="SAL78206.1"/>
    </source>
</evidence>
<name>A0A158KAQ9_9BURK</name>
<protein>
    <submittedName>
        <fullName evidence="2">Glycoside hydrolase family protein</fullName>
    </submittedName>
</protein>
<reference evidence="2" key="1">
    <citation type="submission" date="2016-01" db="EMBL/GenBank/DDBJ databases">
        <authorList>
            <person name="Peeters C."/>
        </authorList>
    </citation>
    <scope>NUCLEOTIDE SEQUENCE [LARGE SCALE GENOMIC DNA]</scope>
    <source>
        <strain evidence="2">LMG 22940</strain>
    </source>
</reference>
<dbReference type="EMBL" id="FCON02000076">
    <property type="protein sequence ID" value="SAL78206.1"/>
    <property type="molecule type" value="Genomic_DNA"/>
</dbReference>
<keyword evidence="2" id="KW-0378">Hydrolase</keyword>
<proteinExistence type="predicted"/>
<gene>
    <name evidence="2" type="ORF">AWB68_05374</name>
</gene>
<accession>A0A158KAQ9</accession>
<dbReference type="Proteomes" id="UP000054770">
    <property type="component" value="Unassembled WGS sequence"/>
</dbReference>
<dbReference type="InterPro" id="IPR000726">
    <property type="entry name" value="Glyco_hydro_19_cat"/>
</dbReference>
<evidence type="ECO:0000313" key="3">
    <source>
        <dbReference type="Proteomes" id="UP000054770"/>
    </source>
</evidence>
<dbReference type="SUPFAM" id="SSF53955">
    <property type="entry name" value="Lysozyme-like"/>
    <property type="match status" value="1"/>
</dbReference>
<dbReference type="PANTHER" id="PTHR34408">
    <property type="entry name" value="FAMILY PROTEIN, PUTATIVE-RELATED"/>
    <property type="match status" value="1"/>
</dbReference>
<dbReference type="PANTHER" id="PTHR34408:SF1">
    <property type="entry name" value="GLYCOSYL HYDROLASE FAMILY 19 DOMAIN-CONTAINING PROTEIN HI_1415"/>
    <property type="match status" value="1"/>
</dbReference>
<evidence type="ECO:0000259" key="1">
    <source>
        <dbReference type="Pfam" id="PF00182"/>
    </source>
</evidence>
<comment type="caution">
    <text evidence="2">The sequence shown here is derived from an EMBL/GenBank/DDBJ whole genome shotgun (WGS) entry which is preliminary data.</text>
</comment>
<dbReference type="InterPro" id="IPR023346">
    <property type="entry name" value="Lysozyme-like_dom_sf"/>
</dbReference>
<dbReference type="GO" id="GO:0006032">
    <property type="term" value="P:chitin catabolic process"/>
    <property type="evidence" value="ECO:0007669"/>
    <property type="project" value="InterPro"/>
</dbReference>
<feature type="domain" description="Glycoside hydrolase family 19 catalytic" evidence="1">
    <location>
        <begin position="99"/>
        <end position="214"/>
    </location>
</feature>
<dbReference type="RefSeq" id="WP_087647410.1">
    <property type="nucleotide sequence ID" value="NZ_FCON02000076.1"/>
</dbReference>
<organism evidence="2 3">
    <name type="scientific">Caballeronia choica</name>
    <dbReference type="NCBI Taxonomy" id="326476"/>
    <lineage>
        <taxon>Bacteria</taxon>
        <taxon>Pseudomonadati</taxon>
        <taxon>Pseudomonadota</taxon>
        <taxon>Betaproteobacteria</taxon>
        <taxon>Burkholderiales</taxon>
        <taxon>Burkholderiaceae</taxon>
        <taxon>Caballeronia</taxon>
    </lineage>
</organism>
<dbReference type="GO" id="GO:0016998">
    <property type="term" value="P:cell wall macromolecule catabolic process"/>
    <property type="evidence" value="ECO:0007669"/>
    <property type="project" value="InterPro"/>
</dbReference>
<dbReference type="AlphaFoldDB" id="A0A158KAQ9"/>
<dbReference type="GO" id="GO:0004568">
    <property type="term" value="F:chitinase activity"/>
    <property type="evidence" value="ECO:0007669"/>
    <property type="project" value="InterPro"/>
</dbReference>
<dbReference type="OrthoDB" id="1242806at2"/>
<keyword evidence="3" id="KW-1185">Reference proteome</keyword>
<dbReference type="Gene3D" id="1.10.530.10">
    <property type="match status" value="1"/>
</dbReference>
<dbReference type="Pfam" id="PF00182">
    <property type="entry name" value="Glyco_hydro_19"/>
    <property type="match status" value="1"/>
</dbReference>
<sequence>MDQEMFMAATGASAASAAFWLTPIMNAMQRFEINTPAREAAFLAQIAFESGKFPLPPVQENFNYGVAGLHATFSCLTPGQCGSLGRQTGENCVPPARQQQLANLVYQNKNGNGPAAGGDGWKYRGSGLIQLTFKANFASAGKAIGMDLVSNPDLVRNDANAAALVAGWYWKSHGCNELADAGHFDLITKAINPAMAGAAGRDNAFTIATNALRAEPAGGNGLGVPSAGASALAAQSASANALGAQSAGGNARV</sequence>